<accession>S9QPP9</accession>
<dbReference type="GO" id="GO:0016887">
    <property type="term" value="F:ATP hydrolysis activity"/>
    <property type="evidence" value="ECO:0007669"/>
    <property type="project" value="InterPro"/>
</dbReference>
<dbReference type="AlphaFoldDB" id="S9QPP9"/>
<keyword evidence="1" id="KW-0175">Coiled coil</keyword>
<reference evidence="5" key="1">
    <citation type="journal article" date="2014" name="Stand. Genomic Sci.">
        <title>Genome sequence of the exopolysaccharide-producing Salipiger mucosus type strain (DSM 16094(T)), a moderately halophilic member of the Roseobacter clade.</title>
        <authorList>
            <person name="Riedel T."/>
            <person name="Spring S."/>
            <person name="Fiebig A."/>
            <person name="Petersen J."/>
            <person name="Kyrpides N.C."/>
            <person name="Goker M."/>
            <person name="Klenk H.P."/>
        </authorList>
    </citation>
    <scope>NUCLEOTIDE SEQUENCE [LARGE SCALE GENOMIC DNA]</scope>
    <source>
        <strain evidence="5">DSM 16094</strain>
    </source>
</reference>
<feature type="domain" description="Rad50/SbcC-type AAA" evidence="3">
    <location>
        <begin position="257"/>
        <end position="540"/>
    </location>
</feature>
<feature type="region of interest" description="Disordered" evidence="2">
    <location>
        <begin position="1"/>
        <end position="27"/>
    </location>
</feature>
<feature type="coiled-coil region" evidence="1">
    <location>
        <begin position="44"/>
        <end position="78"/>
    </location>
</feature>
<evidence type="ECO:0000256" key="1">
    <source>
        <dbReference type="SAM" id="Coils"/>
    </source>
</evidence>
<proteinExistence type="predicted"/>
<sequence length="626" mass="68946">MNKLRPRTGRLRGAPAGPASTSAPAADEAVRGISDALSEIDKKLSNARQAVAKSDGQRETLERRLAQLNDDVGKAKGRELLKTDVDDFLQDLQASLHKKSVGSYERLLTALAYDVLKTDDEIGLDLYTERGLPALDIFVKSGEHRENIIDGCGGSMTNVVSLGLRMIATVRSGMRKFVALDEPDCWIAPSKVPNFYGVIDDVGEKLDMQSLLISHHALELMPEGFAISKLYKDGDRIICQNDPTADTWSDEQAGIRRIRMLNFMSHEDTDVRLAPGATAIIGDNHIGKSCVIRALRAVTYGEISDADIQHGCKKVAVEIEIENGRVIRLTRQPGRNPVNEWTLEDLEGNILTDADTRTEYRSGGRSAPDWVGVISGIQKFEGLEHQLSHQKFPVFLLGEKPSTRASVLSIGRESGYVQKMIERQRQKSRSDADLIKRGETEVAQIQEQLQKLHAFTEIAGDLRDIDGELSTFREAHARTVDAGRLVQRLEAADRQIDATQPILEVLEVIPDDVPSIRENTEKREEISRIGRAFADIETRLKRAEATKSALPDELPEPPVSSDLSSIDALIEKLEKTENAISAAHTSSSKIDADLRVTAEKLDAALASAGNVCPLCKNNIEHAHDIL</sequence>
<evidence type="ECO:0000256" key="2">
    <source>
        <dbReference type="SAM" id="MobiDB-lite"/>
    </source>
</evidence>
<evidence type="ECO:0000313" key="4">
    <source>
        <dbReference type="EMBL" id="EPX83421.1"/>
    </source>
</evidence>
<feature type="compositionally biased region" description="Low complexity" evidence="2">
    <location>
        <begin position="13"/>
        <end position="26"/>
    </location>
</feature>
<evidence type="ECO:0000313" key="5">
    <source>
        <dbReference type="Proteomes" id="UP000015347"/>
    </source>
</evidence>
<dbReference type="HOGENOM" id="CLU_446764_0_0_5"/>
<dbReference type="OrthoDB" id="9816534at2"/>
<name>S9QPP9_9RHOB</name>
<dbReference type="Pfam" id="PF13476">
    <property type="entry name" value="AAA_23"/>
    <property type="match status" value="1"/>
</dbReference>
<keyword evidence="5" id="KW-1185">Reference proteome</keyword>
<dbReference type="SUPFAM" id="SSF52540">
    <property type="entry name" value="P-loop containing nucleoside triphosphate hydrolases"/>
    <property type="match status" value="1"/>
</dbReference>
<dbReference type="EMBL" id="APVH01000015">
    <property type="protein sequence ID" value="EPX83421.1"/>
    <property type="molecule type" value="Genomic_DNA"/>
</dbReference>
<dbReference type="Proteomes" id="UP000015347">
    <property type="component" value="Unassembled WGS sequence"/>
</dbReference>
<dbReference type="STRING" id="1123237.Salmuc_02029"/>
<comment type="caution">
    <text evidence="4">The sequence shown here is derived from an EMBL/GenBank/DDBJ whole genome shotgun (WGS) entry which is preliminary data.</text>
</comment>
<dbReference type="InterPro" id="IPR027417">
    <property type="entry name" value="P-loop_NTPase"/>
</dbReference>
<dbReference type="RefSeq" id="WP_020041285.1">
    <property type="nucleotide sequence ID" value="NZ_KE557274.1"/>
</dbReference>
<gene>
    <name evidence="4" type="ORF">Salmuc_02029</name>
</gene>
<organism evidence="4 5">
    <name type="scientific">Salipiger mucosus DSM 16094</name>
    <dbReference type="NCBI Taxonomy" id="1123237"/>
    <lineage>
        <taxon>Bacteria</taxon>
        <taxon>Pseudomonadati</taxon>
        <taxon>Pseudomonadota</taxon>
        <taxon>Alphaproteobacteria</taxon>
        <taxon>Rhodobacterales</taxon>
        <taxon>Roseobacteraceae</taxon>
        <taxon>Salipiger</taxon>
    </lineage>
</organism>
<dbReference type="Gene3D" id="3.40.50.300">
    <property type="entry name" value="P-loop containing nucleotide triphosphate hydrolases"/>
    <property type="match status" value="2"/>
</dbReference>
<dbReference type="eggNOG" id="COG0419">
    <property type="taxonomic scope" value="Bacteria"/>
</dbReference>
<evidence type="ECO:0000259" key="3">
    <source>
        <dbReference type="Pfam" id="PF13476"/>
    </source>
</evidence>
<feature type="compositionally biased region" description="Basic residues" evidence="2">
    <location>
        <begin position="1"/>
        <end position="10"/>
    </location>
</feature>
<dbReference type="InterPro" id="IPR038729">
    <property type="entry name" value="Rad50/SbcC_AAA"/>
</dbReference>
<dbReference type="GO" id="GO:0006302">
    <property type="term" value="P:double-strand break repair"/>
    <property type="evidence" value="ECO:0007669"/>
    <property type="project" value="InterPro"/>
</dbReference>
<protein>
    <submittedName>
        <fullName evidence="4">DNA double-strand break repair Rad50 ATPase</fullName>
    </submittedName>
</protein>